<reference evidence="2" key="1">
    <citation type="submission" date="2021-04" db="EMBL/GenBank/DDBJ databases">
        <title>Oceanospirillales bacteria with DddD are important DMSP degraders in coastal seawater.</title>
        <authorList>
            <person name="Liu J."/>
        </authorList>
    </citation>
    <scope>NUCLEOTIDE SEQUENCE</scope>
    <source>
        <strain evidence="2">D13-4</strain>
    </source>
</reference>
<sequence>MSAAPSTQTGRQPLALNLGLTPLTFYLQVGRVERAVLIAAQLVALSLIALFWAVIPL</sequence>
<evidence type="ECO:0000313" key="3">
    <source>
        <dbReference type="Proteomes" id="UP001059672"/>
    </source>
</evidence>
<dbReference type="RefSeq" id="WP_370295149.1">
    <property type="nucleotide sequence ID" value="NZ_CP073346.1"/>
</dbReference>
<evidence type="ECO:0000313" key="2">
    <source>
        <dbReference type="EMBL" id="UTW06824.1"/>
    </source>
</evidence>
<proteinExistence type="predicted"/>
<gene>
    <name evidence="2" type="ORF">KDW96_16885</name>
</gene>
<keyword evidence="1" id="KW-0812">Transmembrane</keyword>
<organism evidence="2 3">
    <name type="scientific">Pseudomonas benzenivorans</name>
    <dbReference type="NCBI Taxonomy" id="556533"/>
    <lineage>
        <taxon>Bacteria</taxon>
        <taxon>Pseudomonadati</taxon>
        <taxon>Pseudomonadota</taxon>
        <taxon>Gammaproteobacteria</taxon>
        <taxon>Pseudomonadales</taxon>
        <taxon>Pseudomonadaceae</taxon>
        <taxon>Pseudomonas</taxon>
    </lineage>
</organism>
<name>A0ABY5H487_9PSED</name>
<feature type="transmembrane region" description="Helical" evidence="1">
    <location>
        <begin position="35"/>
        <end position="55"/>
    </location>
</feature>
<keyword evidence="1" id="KW-0472">Membrane</keyword>
<protein>
    <submittedName>
        <fullName evidence="2">Uncharacterized protein</fullName>
    </submittedName>
</protein>
<evidence type="ECO:0000256" key="1">
    <source>
        <dbReference type="SAM" id="Phobius"/>
    </source>
</evidence>
<accession>A0ABY5H487</accession>
<dbReference type="Proteomes" id="UP001059672">
    <property type="component" value="Chromosome"/>
</dbReference>
<dbReference type="EMBL" id="CP073346">
    <property type="protein sequence ID" value="UTW06824.1"/>
    <property type="molecule type" value="Genomic_DNA"/>
</dbReference>
<keyword evidence="1" id="KW-1133">Transmembrane helix</keyword>
<keyword evidence="3" id="KW-1185">Reference proteome</keyword>